<proteinExistence type="predicted"/>
<name>A0A1H5WW77_9GAMM</name>
<keyword evidence="3" id="KW-1185">Reference proteome</keyword>
<evidence type="ECO:0000313" key="3">
    <source>
        <dbReference type="Proteomes" id="UP000236745"/>
    </source>
</evidence>
<evidence type="ECO:0000313" key="2">
    <source>
        <dbReference type="EMBL" id="SEG03543.1"/>
    </source>
</evidence>
<dbReference type="GO" id="GO:0006310">
    <property type="term" value="P:DNA recombination"/>
    <property type="evidence" value="ECO:0007669"/>
    <property type="project" value="UniProtKB-KW"/>
</dbReference>
<dbReference type="GO" id="GO:0015074">
    <property type="term" value="P:DNA integration"/>
    <property type="evidence" value="ECO:0007669"/>
    <property type="project" value="InterPro"/>
</dbReference>
<accession>A0A1H5WW77</accession>
<gene>
    <name evidence="2" type="ORF">SAMN05444390_1011182</name>
</gene>
<dbReference type="SUPFAM" id="SSF56349">
    <property type="entry name" value="DNA breaking-rejoining enzymes"/>
    <property type="match status" value="1"/>
</dbReference>
<reference evidence="2 3" key="1">
    <citation type="submission" date="2016-10" db="EMBL/GenBank/DDBJ databases">
        <authorList>
            <person name="de Groot N.N."/>
        </authorList>
    </citation>
    <scope>NUCLEOTIDE SEQUENCE [LARGE SCALE GENOMIC DNA]</scope>
    <source>
        <strain evidence="2 3">DSM 22012</strain>
    </source>
</reference>
<dbReference type="AlphaFoldDB" id="A0A1H5WW77"/>
<protein>
    <recommendedName>
        <fullName evidence="4">Phage integrase family protein</fullName>
    </recommendedName>
</protein>
<dbReference type="InterPro" id="IPR011010">
    <property type="entry name" value="DNA_brk_join_enz"/>
</dbReference>
<evidence type="ECO:0008006" key="4">
    <source>
        <dbReference type="Google" id="ProtNLM"/>
    </source>
</evidence>
<dbReference type="RefSeq" id="WP_146071863.1">
    <property type="nucleotide sequence ID" value="NZ_FNVQ01000001.1"/>
</dbReference>
<dbReference type="Gene3D" id="1.10.443.10">
    <property type="entry name" value="Intergrase catalytic core"/>
    <property type="match status" value="1"/>
</dbReference>
<dbReference type="OrthoDB" id="5824039at2"/>
<dbReference type="GO" id="GO:0003677">
    <property type="term" value="F:DNA binding"/>
    <property type="evidence" value="ECO:0007669"/>
    <property type="project" value="InterPro"/>
</dbReference>
<sequence length="594" mass="67266">MAFIKNDKRKTTSAKISKYSNTTNINLKERIITDGHGTADFERLLYKGCPVLPISGRRSVIPKNQPGIIDARRKEFAIKICNIIHSMDKSNRTKINIFHELVRFIRIIDDDGIDQPFCHDSISMYVRTLIEEYNAGKKGATILSRQNSIKTLILEFDYKLYDECKNVFISFPKDTVNVVPYTDDELKDIIRALFIIYDNYSAHLENDTTPEHFPLEVANKEGVNRSISDEKISNRTVSYGTNNSVWKADLVRAAYYITCFYTGVNSNPLLDLKISDLTENPFSDVMRRLYKLNTIKGRQAGKKNEVSIGFTNRSKAFFERWVEISKKLNSYEDGYLFSNIINDIPSKMTSSEISKINKFIVNYGIPALSSQRFRKTKATLIMRATGSIFMVAQGLNNSAETAGKHYADGDSVSVEFSLASALYVREQTALGKPLDRAVEESSFIFADPVKESDIGNNFKKLSNGLRCGGAFEEKAIKIKNALRKEGLSSKDELVACHKFLECFGCIHHAVVAEVDDVWLLLSFNDVILESMNRPAVNSKPTSLLGRVYNTLQVIMDKIKSAHKAVYDEAYMKYMDDPHPLWSDIEDIDILLGAY</sequence>
<organism evidence="2 3">
    <name type="scientific">Marinobacterium lutimaris</name>
    <dbReference type="NCBI Taxonomy" id="568106"/>
    <lineage>
        <taxon>Bacteria</taxon>
        <taxon>Pseudomonadati</taxon>
        <taxon>Pseudomonadota</taxon>
        <taxon>Gammaproteobacteria</taxon>
        <taxon>Oceanospirillales</taxon>
        <taxon>Oceanospirillaceae</taxon>
        <taxon>Marinobacterium</taxon>
    </lineage>
</organism>
<dbReference type="EMBL" id="FNVQ01000001">
    <property type="protein sequence ID" value="SEG03543.1"/>
    <property type="molecule type" value="Genomic_DNA"/>
</dbReference>
<dbReference type="InterPro" id="IPR013762">
    <property type="entry name" value="Integrase-like_cat_sf"/>
</dbReference>
<dbReference type="Proteomes" id="UP000236745">
    <property type="component" value="Unassembled WGS sequence"/>
</dbReference>
<evidence type="ECO:0000256" key="1">
    <source>
        <dbReference type="ARBA" id="ARBA00023172"/>
    </source>
</evidence>
<keyword evidence="1" id="KW-0233">DNA recombination</keyword>